<feature type="region of interest" description="Disordered" evidence="1">
    <location>
        <begin position="1"/>
        <end position="37"/>
    </location>
</feature>
<feature type="compositionally biased region" description="Polar residues" evidence="1">
    <location>
        <begin position="16"/>
        <end position="27"/>
    </location>
</feature>
<keyword evidence="3" id="KW-1185">Reference proteome</keyword>
<protein>
    <submittedName>
        <fullName evidence="2">Uncharacterized protein</fullName>
    </submittedName>
</protein>
<feature type="compositionally biased region" description="Basic and acidic residues" evidence="1">
    <location>
        <begin position="1"/>
        <end position="14"/>
    </location>
</feature>
<accession>A0ABU6QQ30</accession>
<evidence type="ECO:0000256" key="1">
    <source>
        <dbReference type="SAM" id="MobiDB-lite"/>
    </source>
</evidence>
<gene>
    <name evidence="2" type="ORF">PIB30_077264</name>
</gene>
<dbReference type="Proteomes" id="UP001341840">
    <property type="component" value="Unassembled WGS sequence"/>
</dbReference>
<name>A0ABU6QQ30_9FABA</name>
<comment type="caution">
    <text evidence="2">The sequence shown here is derived from an EMBL/GenBank/DDBJ whole genome shotgun (WGS) entry which is preliminary data.</text>
</comment>
<reference evidence="2 3" key="1">
    <citation type="journal article" date="2023" name="Plants (Basel)">
        <title>Bridging the Gap: Combining Genomics and Transcriptomics Approaches to Understand Stylosanthes scabra, an Orphan Legume from the Brazilian Caatinga.</title>
        <authorList>
            <person name="Ferreira-Neto J.R.C."/>
            <person name="da Silva M.D."/>
            <person name="Binneck E."/>
            <person name="de Melo N.F."/>
            <person name="da Silva R.H."/>
            <person name="de Melo A.L.T.M."/>
            <person name="Pandolfi V."/>
            <person name="Bustamante F.O."/>
            <person name="Brasileiro-Vidal A.C."/>
            <person name="Benko-Iseppon A.M."/>
        </authorList>
    </citation>
    <scope>NUCLEOTIDE SEQUENCE [LARGE SCALE GENOMIC DNA]</scope>
    <source>
        <tissue evidence="2">Leaves</tissue>
    </source>
</reference>
<evidence type="ECO:0000313" key="3">
    <source>
        <dbReference type="Proteomes" id="UP001341840"/>
    </source>
</evidence>
<proteinExistence type="predicted"/>
<dbReference type="EMBL" id="JASCZI010001035">
    <property type="protein sequence ID" value="MED6114122.1"/>
    <property type="molecule type" value="Genomic_DNA"/>
</dbReference>
<evidence type="ECO:0000313" key="2">
    <source>
        <dbReference type="EMBL" id="MED6114122.1"/>
    </source>
</evidence>
<sequence>MKKEKWLTEEERKTATKGSGDSSSVGTSFRVDGNDSSGGFNPLLRLLPRSPSFSSSNNSSSVNDTLLLHHYSRLLSPLSSLVMGGMNGILPCRRCLLLLFSSSI</sequence>
<organism evidence="2 3">
    <name type="scientific">Stylosanthes scabra</name>
    <dbReference type="NCBI Taxonomy" id="79078"/>
    <lineage>
        <taxon>Eukaryota</taxon>
        <taxon>Viridiplantae</taxon>
        <taxon>Streptophyta</taxon>
        <taxon>Embryophyta</taxon>
        <taxon>Tracheophyta</taxon>
        <taxon>Spermatophyta</taxon>
        <taxon>Magnoliopsida</taxon>
        <taxon>eudicotyledons</taxon>
        <taxon>Gunneridae</taxon>
        <taxon>Pentapetalae</taxon>
        <taxon>rosids</taxon>
        <taxon>fabids</taxon>
        <taxon>Fabales</taxon>
        <taxon>Fabaceae</taxon>
        <taxon>Papilionoideae</taxon>
        <taxon>50 kb inversion clade</taxon>
        <taxon>dalbergioids sensu lato</taxon>
        <taxon>Dalbergieae</taxon>
        <taxon>Pterocarpus clade</taxon>
        <taxon>Stylosanthes</taxon>
    </lineage>
</organism>